<protein>
    <submittedName>
        <fullName evidence="1">Uncharacterized protein</fullName>
    </submittedName>
</protein>
<organism evidence="1 2">
    <name type="scientific">Choristoneura fumiferana</name>
    <name type="common">Spruce budworm moth</name>
    <name type="synonym">Archips fumiferana</name>
    <dbReference type="NCBI Taxonomy" id="7141"/>
    <lineage>
        <taxon>Eukaryota</taxon>
        <taxon>Metazoa</taxon>
        <taxon>Ecdysozoa</taxon>
        <taxon>Arthropoda</taxon>
        <taxon>Hexapoda</taxon>
        <taxon>Insecta</taxon>
        <taxon>Pterygota</taxon>
        <taxon>Neoptera</taxon>
        <taxon>Endopterygota</taxon>
        <taxon>Lepidoptera</taxon>
        <taxon>Glossata</taxon>
        <taxon>Ditrysia</taxon>
        <taxon>Tortricoidea</taxon>
        <taxon>Tortricidae</taxon>
        <taxon>Tortricinae</taxon>
        <taxon>Choristoneura</taxon>
    </lineage>
</organism>
<comment type="caution">
    <text evidence="1">The sequence shown here is derived from an EMBL/GenBank/DDBJ whole genome shotgun (WGS) entry which is preliminary data.</text>
</comment>
<dbReference type="EMBL" id="CM046115">
    <property type="protein sequence ID" value="KAI8441048.1"/>
    <property type="molecule type" value="Genomic_DNA"/>
</dbReference>
<reference evidence="1 2" key="1">
    <citation type="journal article" date="2022" name="Genome Biol. Evol.">
        <title>The Spruce Budworm Genome: Reconstructing the Evolutionary History of Antifreeze Proteins.</title>
        <authorList>
            <person name="Beliveau C."/>
            <person name="Gagne P."/>
            <person name="Picq S."/>
            <person name="Vernygora O."/>
            <person name="Keeling C.I."/>
            <person name="Pinkney K."/>
            <person name="Doucet D."/>
            <person name="Wen F."/>
            <person name="Johnston J.S."/>
            <person name="Maaroufi H."/>
            <person name="Boyle B."/>
            <person name="Laroche J."/>
            <person name="Dewar K."/>
            <person name="Juretic N."/>
            <person name="Blackburn G."/>
            <person name="Nisole A."/>
            <person name="Brunet B."/>
            <person name="Brandao M."/>
            <person name="Lumley L."/>
            <person name="Duan J."/>
            <person name="Quan G."/>
            <person name="Lucarotti C.J."/>
            <person name="Roe A.D."/>
            <person name="Sperling F.A.H."/>
            <person name="Levesque R.C."/>
            <person name="Cusson M."/>
        </authorList>
    </citation>
    <scope>NUCLEOTIDE SEQUENCE [LARGE SCALE GENOMIC DNA]</scope>
    <source>
        <strain evidence="1">Glfc:IPQL:Cfum</strain>
    </source>
</reference>
<proteinExistence type="predicted"/>
<keyword evidence="2" id="KW-1185">Reference proteome</keyword>
<gene>
    <name evidence="1" type="ORF">MSG28_009319</name>
</gene>
<evidence type="ECO:0000313" key="1">
    <source>
        <dbReference type="EMBL" id="KAI8441048.1"/>
    </source>
</evidence>
<name>A0ACC0KX28_CHOFU</name>
<accession>A0ACC0KX28</accession>
<sequence length="135" mass="15813">MTTEDQTGVHVGVKNGGYGNIVEMQHGVHRKQHVRQREGGVRCELHLRPELRVRRWPGFRDRRRIDRTLIDAVHCAPETRAAHCLPDRARNDNRNACRAATLSKHTYVIVVTSRLYFTTRGHGHCMWSKRRDKYY</sequence>
<evidence type="ECO:0000313" key="2">
    <source>
        <dbReference type="Proteomes" id="UP001064048"/>
    </source>
</evidence>
<dbReference type="Proteomes" id="UP001064048">
    <property type="component" value="Chromosome 15"/>
</dbReference>